<name>G8WU20_STREN</name>
<dbReference type="PATRIC" id="fig|1003195.29.peg.2475"/>
<dbReference type="InterPro" id="IPR012349">
    <property type="entry name" value="Split_barrel_FMN-bd"/>
</dbReference>
<proteinExistence type="predicted"/>
<evidence type="ECO:0000256" key="1">
    <source>
        <dbReference type="ARBA" id="ARBA00023002"/>
    </source>
</evidence>
<gene>
    <name evidence="3" type="ordered locus">SCATT_24710</name>
</gene>
<protein>
    <recommendedName>
        <fullName evidence="2">Pyridoxamine 5'-phosphate oxidase N-terminal domain-containing protein</fullName>
    </recommendedName>
</protein>
<keyword evidence="1" id="KW-0560">Oxidoreductase</keyword>
<accession>G8WU20</accession>
<dbReference type="Gene3D" id="2.30.110.10">
    <property type="entry name" value="Electron Transport, Fmn-binding Protein, Chain A"/>
    <property type="match status" value="1"/>
</dbReference>
<evidence type="ECO:0000313" key="3">
    <source>
        <dbReference type="EMBL" id="AEW94842.1"/>
    </source>
</evidence>
<dbReference type="KEGG" id="scy:SCATT_24710"/>
<dbReference type="Proteomes" id="UP000007842">
    <property type="component" value="Chromosome"/>
</dbReference>
<reference evidence="4" key="1">
    <citation type="submission" date="2011-12" db="EMBL/GenBank/DDBJ databases">
        <title>Complete genome sequence of Streptomyces cattleya strain DSM 46488.</title>
        <authorList>
            <person name="Ou H.-Y."/>
            <person name="Li P."/>
            <person name="Zhao C."/>
            <person name="O'Hagan D."/>
            <person name="Deng Z."/>
        </authorList>
    </citation>
    <scope>NUCLEOTIDE SEQUENCE [LARGE SCALE GENOMIC DNA]</scope>
    <source>
        <strain evidence="4">ATCC 35852 / DSM 46488 / JCM 4925 / NBRC 14057 / NRRL 8057</strain>
    </source>
</reference>
<evidence type="ECO:0000313" key="4">
    <source>
        <dbReference type="Proteomes" id="UP000007842"/>
    </source>
</evidence>
<dbReference type="HOGENOM" id="CLU_123922_3_0_11"/>
<organism evidence="3 4">
    <name type="scientific">Streptantibioticus cattleyicolor (strain ATCC 35852 / DSM 46488 / JCM 4925 / NBRC 14057 / NRRL 8057)</name>
    <name type="common">Streptomyces cattleya</name>
    <dbReference type="NCBI Taxonomy" id="1003195"/>
    <lineage>
        <taxon>Bacteria</taxon>
        <taxon>Bacillati</taxon>
        <taxon>Actinomycetota</taxon>
        <taxon>Actinomycetes</taxon>
        <taxon>Kitasatosporales</taxon>
        <taxon>Streptomycetaceae</taxon>
        <taxon>Streptantibioticus</taxon>
    </lineage>
</organism>
<dbReference type="GO" id="GO:0016627">
    <property type="term" value="F:oxidoreductase activity, acting on the CH-CH group of donors"/>
    <property type="evidence" value="ECO:0007669"/>
    <property type="project" value="TreeGrafter"/>
</dbReference>
<dbReference type="EMBL" id="CP003219">
    <property type="protein sequence ID" value="AEW94842.1"/>
    <property type="molecule type" value="Genomic_DNA"/>
</dbReference>
<keyword evidence="4" id="KW-1185">Reference proteome</keyword>
<feature type="domain" description="Pyridoxamine 5'-phosphate oxidase N-terminal" evidence="2">
    <location>
        <begin position="36"/>
        <end position="161"/>
    </location>
</feature>
<dbReference type="eggNOG" id="COG3576">
    <property type="taxonomic scope" value="Bacteria"/>
</dbReference>
<dbReference type="GO" id="GO:0005829">
    <property type="term" value="C:cytosol"/>
    <property type="evidence" value="ECO:0007669"/>
    <property type="project" value="TreeGrafter"/>
</dbReference>
<dbReference type="AlphaFoldDB" id="G8WU20"/>
<dbReference type="InterPro" id="IPR011576">
    <property type="entry name" value="Pyridox_Oxase_N"/>
</dbReference>
<dbReference type="InterPro" id="IPR052019">
    <property type="entry name" value="F420H2_bilvrd_red/Heme_oxyg"/>
</dbReference>
<sequence>MSRDGYGYGYRQAAHAAQRAARHPYAPEGPSMAATLPDALKKLLDSPVFITVATIQPDGSPQVSPVWVKRDGDDLLFSTTVGRRKERNLRRDPRVTVVVQPADAPYTYAEIRGTAELTTEGGQELIDELSRKYTGKDYRDFNPASVDDAERVVVRIAPRKVVGSLG</sequence>
<evidence type="ECO:0000259" key="2">
    <source>
        <dbReference type="Pfam" id="PF01243"/>
    </source>
</evidence>
<dbReference type="GO" id="GO:0070967">
    <property type="term" value="F:coenzyme F420 binding"/>
    <property type="evidence" value="ECO:0007669"/>
    <property type="project" value="TreeGrafter"/>
</dbReference>
<dbReference type="SUPFAM" id="SSF50475">
    <property type="entry name" value="FMN-binding split barrel"/>
    <property type="match status" value="1"/>
</dbReference>
<dbReference type="InterPro" id="IPR019920">
    <property type="entry name" value="F420-binding_dom_put"/>
</dbReference>
<dbReference type="STRING" id="1003195.SCATT_24710"/>
<dbReference type="NCBIfam" id="TIGR03618">
    <property type="entry name" value="Rv1155_F420"/>
    <property type="match status" value="1"/>
</dbReference>
<dbReference type="PANTHER" id="PTHR35176">
    <property type="entry name" value="HEME OXYGENASE HI_0854-RELATED"/>
    <property type="match status" value="1"/>
</dbReference>
<dbReference type="PANTHER" id="PTHR35176:SF6">
    <property type="entry name" value="HEME OXYGENASE HI_0854-RELATED"/>
    <property type="match status" value="1"/>
</dbReference>
<dbReference type="Pfam" id="PF01243">
    <property type="entry name" value="PNPOx_N"/>
    <property type="match status" value="1"/>
</dbReference>